<reference evidence="2" key="1">
    <citation type="submission" date="2020-03" db="EMBL/GenBank/DDBJ databases">
        <title>Draft sequencing of Paenibacilllus sp. S3N08.</title>
        <authorList>
            <person name="Kim D.-U."/>
        </authorList>
    </citation>
    <scope>NUCLEOTIDE SEQUENCE</scope>
    <source>
        <strain evidence="2">S3N08</strain>
    </source>
</reference>
<gene>
    <name evidence="2" type="ORF">G9U52_10115</name>
</gene>
<dbReference type="RefSeq" id="WP_166148936.1">
    <property type="nucleotide sequence ID" value="NZ_JAAOIW010000003.1"/>
</dbReference>
<sequence>MVKKLLYITIALSLFLTDFLFVLQPSEAQAAEMLAPQAVTYQDGDMLFTMTDGNSYGSKQQSVTPNEVTVINPTSDPITKVELRDANTHTVLQEMVHVSGNQYKAAAPISQQGQIIVGTPTYVSLDAGSFQWFRDPNKKVWMFDYDDPAAEGGLTHRFYRNKDNAIYDAPPPNSCLQHKGGMPYGLPAYPSGYESTVTFCDSAYDYREGILPVAELSVLSNTSIKMNTSDAVHLEFNTSDFQLDDAGTLKAANISGMSTDYIDIPTMAYRFSFTTLFSTNPDEPPDDSPDGRVLTWYSNWKIKLTGYVYKYPKLEAVAYTTAPTAKTDLSIPSLTGPSCIEAGTSATFSYKISNSGPATSTVFKVKISADGTEIHTFSYQNGIGMETVNGNFNYTFPAAGTKSITVLANSDNALDEESTTNNLKTVPFTVVADCDPAEEEPGGCSLGAACPGEWTGTLTVHYPTIDWKDPNDFQVTLINPANGCTAQKGRFLVSQGTKQYAYGWATIVGTTDSTGFGWGMGGSSTYPANIDAGTVTVLYTVEDSCGSISNIGPEPFEIVKVAGAPTVILSWYDSATNAEVTDVIQGTNVYLKPKITDSQNENVTRLWNFNNGSPWASGLPAAKAWATPFTAAQYTNIVASEKGSHKVCVTGTNESLVAATGCATLYVIGPEPIAVIDVGGWLKEGRRIELSGSRSSSPKGSALSYAWTIAPIAGQTTGTQAEIQYIAPLSGVVKDFKTPKLGNYQVTLVVTDTEGLTGTAYKVVIVAPDIPPINSIVGNNVATRQPSDRGLGTFTLIGNAFSIDQDLIVKRHWSFSYDYNNDGIFNEPGTVEIDEDTLVMGWEYPYTSGLETLRIFKTGVNTIQVKGEHVGKYNTTFRATEAPGQPTNLIH</sequence>
<keyword evidence="3" id="KW-1185">Reference proteome</keyword>
<organism evidence="2 3">
    <name type="scientific">Paenibacillus agricola</name>
    <dbReference type="NCBI Taxonomy" id="2716264"/>
    <lineage>
        <taxon>Bacteria</taxon>
        <taxon>Bacillati</taxon>
        <taxon>Bacillota</taxon>
        <taxon>Bacilli</taxon>
        <taxon>Bacillales</taxon>
        <taxon>Paenibacillaceae</taxon>
        <taxon>Paenibacillus</taxon>
    </lineage>
</organism>
<dbReference type="InterPro" id="IPR035986">
    <property type="entry name" value="PKD_dom_sf"/>
</dbReference>
<dbReference type="InterPro" id="IPR013783">
    <property type="entry name" value="Ig-like_fold"/>
</dbReference>
<evidence type="ECO:0000313" key="2">
    <source>
        <dbReference type="EMBL" id="NHN30187.1"/>
    </source>
</evidence>
<comment type="caution">
    <text evidence="2">The sequence shown here is derived from an EMBL/GenBank/DDBJ whole genome shotgun (WGS) entry which is preliminary data.</text>
</comment>
<dbReference type="SMART" id="SM00089">
    <property type="entry name" value="PKD"/>
    <property type="match status" value="2"/>
</dbReference>
<feature type="domain" description="PKD/Chitinase" evidence="1">
    <location>
        <begin position="675"/>
        <end position="769"/>
    </location>
</feature>
<dbReference type="SUPFAM" id="SSF49299">
    <property type="entry name" value="PKD domain"/>
    <property type="match status" value="1"/>
</dbReference>
<dbReference type="InterPro" id="IPR011635">
    <property type="entry name" value="CARDB"/>
</dbReference>
<dbReference type="EMBL" id="JAAOIW010000003">
    <property type="protein sequence ID" value="NHN30187.1"/>
    <property type="molecule type" value="Genomic_DNA"/>
</dbReference>
<protein>
    <recommendedName>
        <fullName evidence="1">PKD/Chitinase domain-containing protein</fullName>
    </recommendedName>
</protein>
<dbReference type="Pfam" id="PF07705">
    <property type="entry name" value="CARDB"/>
    <property type="match status" value="1"/>
</dbReference>
<proteinExistence type="predicted"/>
<name>A0ABX0J1I9_9BACL</name>
<dbReference type="Gene3D" id="2.60.40.10">
    <property type="entry name" value="Immunoglobulins"/>
    <property type="match status" value="2"/>
</dbReference>
<accession>A0ABX0J1I9</accession>
<evidence type="ECO:0000259" key="1">
    <source>
        <dbReference type="SMART" id="SM00089"/>
    </source>
</evidence>
<dbReference type="InterPro" id="IPR022409">
    <property type="entry name" value="PKD/Chitinase_dom"/>
</dbReference>
<feature type="domain" description="PKD/Chitinase" evidence="1">
    <location>
        <begin position="577"/>
        <end position="670"/>
    </location>
</feature>
<evidence type="ECO:0000313" key="3">
    <source>
        <dbReference type="Proteomes" id="UP001165962"/>
    </source>
</evidence>
<dbReference type="Proteomes" id="UP001165962">
    <property type="component" value="Unassembled WGS sequence"/>
</dbReference>